<dbReference type="AlphaFoldDB" id="A0A6P9A7A9"/>
<keyword evidence="1" id="KW-0732">Signal</keyword>
<name>A0A6P9A7A9_THRPL</name>
<gene>
    <name evidence="3" type="primary">LOC117652538</name>
</gene>
<evidence type="ECO:0000256" key="1">
    <source>
        <dbReference type="SAM" id="SignalP"/>
    </source>
</evidence>
<dbReference type="Proteomes" id="UP000515158">
    <property type="component" value="Unplaced"/>
</dbReference>
<dbReference type="GeneID" id="117652538"/>
<organism evidence="3">
    <name type="scientific">Thrips palmi</name>
    <name type="common">Melon thrips</name>
    <dbReference type="NCBI Taxonomy" id="161013"/>
    <lineage>
        <taxon>Eukaryota</taxon>
        <taxon>Metazoa</taxon>
        <taxon>Ecdysozoa</taxon>
        <taxon>Arthropoda</taxon>
        <taxon>Hexapoda</taxon>
        <taxon>Insecta</taxon>
        <taxon>Pterygota</taxon>
        <taxon>Neoptera</taxon>
        <taxon>Paraneoptera</taxon>
        <taxon>Thysanoptera</taxon>
        <taxon>Terebrantia</taxon>
        <taxon>Thripoidea</taxon>
        <taxon>Thripidae</taxon>
        <taxon>Thrips</taxon>
    </lineage>
</organism>
<dbReference type="KEGG" id="tpal:117652538"/>
<dbReference type="RefSeq" id="XP_034253415.1">
    <property type="nucleotide sequence ID" value="XM_034397524.1"/>
</dbReference>
<sequence length="203" mass="22424">MPRLVNAILLVALSLLLSSRSGFNDVCASRQKPQSRIIFQLLSVDNCSGKPGHFEIKNSSAVRTSKGDNLINCAMENYGEAKLLSRLDISITACRDGISHNTCESFSAWKFPAGVCTLATSDNTPWASVIKAIRPPFRCPFKAGKYTLANGTVNVDAIIRIAGSQIDLLMNRIWVPELRVYNEKQDLHICFKVSCSFARSRIQ</sequence>
<accession>A0A6P9A7A9</accession>
<dbReference type="InParanoid" id="A0A6P9A7A9"/>
<proteinExistence type="predicted"/>
<feature type="chain" id="PRO_5028206089" evidence="1">
    <location>
        <begin position="23"/>
        <end position="203"/>
    </location>
</feature>
<dbReference type="OrthoDB" id="7716214at2759"/>
<keyword evidence="2" id="KW-1185">Reference proteome</keyword>
<protein>
    <submittedName>
        <fullName evidence="3">Uncharacterized protein LOC117652538</fullName>
    </submittedName>
</protein>
<evidence type="ECO:0000313" key="2">
    <source>
        <dbReference type="Proteomes" id="UP000515158"/>
    </source>
</evidence>
<reference evidence="3" key="1">
    <citation type="submission" date="2025-08" db="UniProtKB">
        <authorList>
            <consortium name="RefSeq"/>
        </authorList>
    </citation>
    <scope>IDENTIFICATION</scope>
    <source>
        <tissue evidence="3">Total insect</tissue>
    </source>
</reference>
<evidence type="ECO:0000313" key="3">
    <source>
        <dbReference type="RefSeq" id="XP_034253415.1"/>
    </source>
</evidence>
<feature type="signal peptide" evidence="1">
    <location>
        <begin position="1"/>
        <end position="22"/>
    </location>
</feature>